<organism evidence="1 2">
    <name type="scientific">Micavibrio aeruginosavorus</name>
    <dbReference type="NCBI Taxonomy" id="349221"/>
    <lineage>
        <taxon>Bacteria</taxon>
        <taxon>Pseudomonadati</taxon>
        <taxon>Bdellovibrionota</taxon>
        <taxon>Bdellovibrionia</taxon>
        <taxon>Bdellovibrionales</taxon>
        <taxon>Pseudobdellovibrionaceae</taxon>
        <taxon>Micavibrio</taxon>
    </lineage>
</organism>
<dbReference type="Proteomes" id="UP000595362">
    <property type="component" value="Chromosome"/>
</dbReference>
<sequence>MSGSAYVQQLRERLLSVGAQDIQYFDLKQLAEIQARYRNRLRVMIHHYRRWQADYGRERDRIEKVYRAYEGIFVRRQLADSWQLYLTVNRDYHELRRVYLANLRQPPHRRAAS</sequence>
<gene>
    <name evidence="1" type="ORF">HYS17_03920</name>
</gene>
<accession>A0A7T5R3K6</accession>
<evidence type="ECO:0000313" key="2">
    <source>
        <dbReference type="Proteomes" id="UP000595362"/>
    </source>
</evidence>
<reference evidence="1 2" key="1">
    <citation type="submission" date="2020-07" db="EMBL/GenBank/DDBJ databases">
        <title>Huge and variable diversity of episymbiotic CPR bacteria and DPANN archaea in groundwater ecosystems.</title>
        <authorList>
            <person name="He C.Y."/>
            <person name="Keren R."/>
            <person name="Whittaker M."/>
            <person name="Farag I.F."/>
            <person name="Doudna J."/>
            <person name="Cate J.H.D."/>
            <person name="Banfield J.F."/>
        </authorList>
    </citation>
    <scope>NUCLEOTIDE SEQUENCE [LARGE SCALE GENOMIC DNA]</scope>
    <source>
        <strain evidence="1">NC_groundwater_70_Ag_B-0.1um_54_66</strain>
    </source>
</reference>
<evidence type="ECO:0000313" key="1">
    <source>
        <dbReference type="EMBL" id="QQG36928.1"/>
    </source>
</evidence>
<dbReference type="AlphaFoldDB" id="A0A7T5R3K6"/>
<dbReference type="EMBL" id="CP066681">
    <property type="protein sequence ID" value="QQG36928.1"/>
    <property type="molecule type" value="Genomic_DNA"/>
</dbReference>
<name>A0A7T5R3K6_9BACT</name>
<proteinExistence type="predicted"/>
<protein>
    <submittedName>
        <fullName evidence="1">Uncharacterized protein</fullName>
    </submittedName>
</protein>